<feature type="domain" description="AIG1-type G" evidence="2">
    <location>
        <begin position="608"/>
        <end position="765"/>
    </location>
</feature>
<dbReference type="VEuPathDB" id="FungiDB:FUN_001859"/>
<dbReference type="VEuPathDB" id="FungiDB:RhiirA1_491423"/>
<evidence type="ECO:0000256" key="1">
    <source>
        <dbReference type="ARBA" id="ARBA00022741"/>
    </source>
</evidence>
<sequence>MSEQYIEGKRSEESQKWFNEKYIGKKNIVIAKGKKLKLRGPLKIKDFEKLKKISLKKFELTNLEIIRCFQLDKVDLSELSMLKSLSVIECSKLTMENFSFNGLTNLNSLKISNYSQSTKIFKLSELPKLKSLSIIECSTLTTLDCSLTELASLEISHCPQLEKFDLSKLPKLTSLSVTKCPNITTLNYSTELTSLKISGSQLEEIDLSKLTKLTNLSVTDYQNLAKLDYSSIELTSLEINRCPQLTEIGSLKLSKLTSLSIIKCPKLLTGSTNSNSQIFDSSVLPKLKSLTVSECSFLTMLDYSLTELTSLEIINCSKIDLSKLPKLTRLSVTKCPNITKINYSTGLTSLKISGSQLEEIGLSKLTKLTSLSVIDCQKLTSLDCSSPELTSLKIINCSKLNKITDHFESKPKNLIVRGYSNLSMLDYSETGFNSLRIDGCSQLSQLNKDDLPKQITSLSVIDCLNLKKLDCSTGLTSLKISGCYRLENVGCSKLPKLTNLSVTDCLKLTKLNCSSNENLTELEVSDLTELDCSNTSFKNLGLNLCPYITKLYCFNTKLIDLDVSNCSKLEFIDCSQSNLTSLDTSYCPESIMVKPTELNIIREKKNIKNILVTGLTGGGKSTLANVLTDTDEFKESAYSVSETKDFRKKKFRWKGHNFCVVDTIGAADTKLGLKDVLYKIANGTYAMPEGISQVLFVVDGRFTKEEINTFNMIKDSILDAKILGYVTLVRTKFGNFRSKDECEKDICKMREESETIAEIVSLCNGVIHVDNPPINIEKIDDDGDEYVAQIKINKNVRTKSRENLLSYLENVRPVQKNEYLKLSKWDKLNVNIRNYVKNKKTNPEFEAYYKESCPIL</sequence>
<proteinExistence type="predicted"/>
<dbReference type="InterPro" id="IPR032675">
    <property type="entry name" value="LRR_dom_sf"/>
</dbReference>
<dbReference type="InterPro" id="IPR006703">
    <property type="entry name" value="G_AIG1"/>
</dbReference>
<dbReference type="Gene3D" id="3.40.50.300">
    <property type="entry name" value="P-loop containing nucleotide triphosphate hydrolases"/>
    <property type="match status" value="1"/>
</dbReference>
<dbReference type="InterPro" id="IPR006553">
    <property type="entry name" value="Leu-rich_rpt_Cys-con_subtyp"/>
</dbReference>
<dbReference type="SUPFAM" id="SSF52540">
    <property type="entry name" value="P-loop containing nucleoside triphosphate hydrolases"/>
    <property type="match status" value="1"/>
</dbReference>
<dbReference type="PANTHER" id="PTHR46433">
    <property type="entry name" value="ANK_REP_REGION DOMAIN-CONTAINING PROTEIN-RELATED"/>
    <property type="match status" value="1"/>
</dbReference>
<dbReference type="SMART" id="SM00367">
    <property type="entry name" value="LRR_CC"/>
    <property type="match status" value="10"/>
</dbReference>
<dbReference type="Gene3D" id="3.80.10.10">
    <property type="entry name" value="Ribonuclease Inhibitor"/>
    <property type="match status" value="3"/>
</dbReference>
<organism evidence="3 4">
    <name type="scientific">Rhizophagus irregularis</name>
    <dbReference type="NCBI Taxonomy" id="588596"/>
    <lineage>
        <taxon>Eukaryota</taxon>
        <taxon>Fungi</taxon>
        <taxon>Fungi incertae sedis</taxon>
        <taxon>Mucoromycota</taxon>
        <taxon>Glomeromycotina</taxon>
        <taxon>Glomeromycetes</taxon>
        <taxon>Glomerales</taxon>
        <taxon>Glomeraceae</taxon>
        <taxon>Rhizophagus</taxon>
    </lineage>
</organism>
<dbReference type="VEuPathDB" id="FungiDB:RhiirA1_27689"/>
<evidence type="ECO:0000259" key="2">
    <source>
        <dbReference type="Pfam" id="PF04548"/>
    </source>
</evidence>
<evidence type="ECO:0000313" key="4">
    <source>
        <dbReference type="Proteomes" id="UP000234323"/>
    </source>
</evidence>
<dbReference type="GO" id="GO:0005525">
    <property type="term" value="F:GTP binding"/>
    <property type="evidence" value="ECO:0007669"/>
    <property type="project" value="InterPro"/>
</dbReference>
<accession>A0A2I1GS34</accession>
<reference evidence="3 4" key="1">
    <citation type="submission" date="2015-10" db="EMBL/GenBank/DDBJ databases">
        <title>Genome analyses suggest a sexual origin of heterokaryosis in a supposedly ancient asexual fungus.</title>
        <authorList>
            <person name="Ropars J."/>
            <person name="Sedzielewska K."/>
            <person name="Noel J."/>
            <person name="Charron P."/>
            <person name="Farinelli L."/>
            <person name="Marton T."/>
            <person name="Kruger M."/>
            <person name="Pelin A."/>
            <person name="Brachmann A."/>
            <person name="Corradi N."/>
        </authorList>
    </citation>
    <scope>NUCLEOTIDE SEQUENCE [LARGE SCALE GENOMIC DNA]</scope>
    <source>
        <strain evidence="3 4">A4</strain>
    </source>
</reference>
<dbReference type="InterPro" id="IPR027417">
    <property type="entry name" value="P-loop_NTPase"/>
</dbReference>
<dbReference type="VEuPathDB" id="FungiDB:RhiirFUN_026081"/>
<keyword evidence="1" id="KW-0547">Nucleotide-binding</keyword>
<gene>
    <name evidence="3" type="ORF">RhiirA4_527543</name>
</gene>
<evidence type="ECO:0000313" key="3">
    <source>
        <dbReference type="EMBL" id="PKY49364.1"/>
    </source>
</evidence>
<keyword evidence="4" id="KW-1185">Reference proteome</keyword>
<dbReference type="AlphaFoldDB" id="A0A2I1GS34"/>
<dbReference type="Proteomes" id="UP000234323">
    <property type="component" value="Unassembled WGS sequence"/>
</dbReference>
<protein>
    <submittedName>
        <fullName evidence="3">L domain-like protein</fullName>
    </submittedName>
</protein>
<dbReference type="Pfam" id="PF04548">
    <property type="entry name" value="AIG1"/>
    <property type="match status" value="1"/>
</dbReference>
<dbReference type="EMBL" id="LLXI01000734">
    <property type="protein sequence ID" value="PKY49364.1"/>
    <property type="molecule type" value="Genomic_DNA"/>
</dbReference>
<dbReference type="SUPFAM" id="SSF52058">
    <property type="entry name" value="L domain-like"/>
    <property type="match status" value="2"/>
</dbReference>
<name>A0A2I1GS34_9GLOM</name>
<dbReference type="PANTHER" id="PTHR46433:SF3">
    <property type="entry name" value="RAB GTPASE DOMAIN-CONTAINING PROTEIN"/>
    <property type="match status" value="1"/>
</dbReference>
<comment type="caution">
    <text evidence="3">The sequence shown here is derived from an EMBL/GenBank/DDBJ whole genome shotgun (WGS) entry which is preliminary data.</text>
</comment>